<dbReference type="InterPro" id="IPR038294">
    <property type="entry name" value="SLBP_RNA_bind_sf"/>
</dbReference>
<dbReference type="Pfam" id="PF15247">
    <property type="entry name" value="SLBP_RNA_bind"/>
    <property type="match status" value="1"/>
</dbReference>
<dbReference type="GO" id="GO:0051028">
    <property type="term" value="P:mRNA transport"/>
    <property type="evidence" value="ECO:0007669"/>
    <property type="project" value="TreeGrafter"/>
</dbReference>
<dbReference type="GO" id="GO:0005737">
    <property type="term" value="C:cytoplasm"/>
    <property type="evidence" value="ECO:0007669"/>
    <property type="project" value="TreeGrafter"/>
</dbReference>
<organism evidence="5 6">
    <name type="scientific">Trypanosoma theileri</name>
    <dbReference type="NCBI Taxonomy" id="67003"/>
    <lineage>
        <taxon>Eukaryota</taxon>
        <taxon>Discoba</taxon>
        <taxon>Euglenozoa</taxon>
        <taxon>Kinetoplastea</taxon>
        <taxon>Metakinetoplastina</taxon>
        <taxon>Trypanosomatida</taxon>
        <taxon>Trypanosomatidae</taxon>
        <taxon>Trypanosoma</taxon>
    </lineage>
</organism>
<gene>
    <name evidence="5" type="ORF">TM35_000111660</name>
</gene>
<comment type="caution">
    <text evidence="5">The sequence shown here is derived from an EMBL/GenBank/DDBJ whole genome shotgun (WGS) entry which is preliminary data.</text>
</comment>
<dbReference type="GO" id="GO:0071204">
    <property type="term" value="C:histone pre-mRNA 3'end processing complex"/>
    <property type="evidence" value="ECO:0007669"/>
    <property type="project" value="TreeGrafter"/>
</dbReference>
<dbReference type="EMBL" id="NBCO01000011">
    <property type="protein sequence ID" value="ORC89632.1"/>
    <property type="molecule type" value="Genomic_DNA"/>
</dbReference>
<dbReference type="RefSeq" id="XP_028883698.1">
    <property type="nucleotide sequence ID" value="XM_029024875.1"/>
</dbReference>
<evidence type="ECO:0000256" key="1">
    <source>
        <dbReference type="ARBA" id="ARBA00006151"/>
    </source>
</evidence>
<dbReference type="FunFam" id="1.10.8.1120:FF:000001">
    <property type="entry name" value="Histone RNA hairpin-binding protein-like"/>
    <property type="match status" value="1"/>
</dbReference>
<evidence type="ECO:0000259" key="4">
    <source>
        <dbReference type="Pfam" id="PF15247"/>
    </source>
</evidence>
<sequence length="664" mass="70150">MMPVASAENNRRMASTSRQTNPTTWEFPLGHNSMKNDSSTSPTPIRSAAATTNSTNTAAAAAAAAGTPMPNHLTRSPGSTTHHPYGGVPLSAFGPDSELEGYAGNDTDNIVTVRPSYKTNLSYSLSCTTSGLSAFCVHRTSQHSPITILDSNDSHLKNTGGFGASMTTSTNPCGTLNSSLNTVLAVPPSQSSIVSTTTTTNNNTAAAAAAAPAALGITRLGSTRLTSNVDANRRVVSIDAAERRNDLYHCPISFRMVMEEEKHLHYTGVELPLSELNTGDTAERARRLQQRQRQVQYGKETVGYSNYTHAVPSRGDREFRNPMHPVTPRPEYNCSKRTFDRYLNIWRRQLHLWDDYDPNNVAPQYTRIGIPTLSRLGLEPPPSTPDGQQSALPSSFTPLATHGGSGSACTPVMSRGGRRDIFISSASHQRQVPYTAEGNGGFVAAAAAAAGATTGVGVSGVPPPPANNNMGHMRPSSGCGAGGSWSITNTPHTPFHGSTHSTSSHPPPLVSVLAQRPISSPFCADSPNQGSPNPYGGHRNSVNWYHSSGLGGSTSSVAAAAAAAIGGGASSCPSGPGNFNAWENGIYGCSSNHSGYTSHGHYSPSGGHRQTPHSTPNHYQQQQHYYYGAAGANMQGGNCGNMINSPPPTCVYQETWGNSQRQQY</sequence>
<evidence type="ECO:0000256" key="3">
    <source>
        <dbReference type="SAM" id="MobiDB-lite"/>
    </source>
</evidence>
<keyword evidence="2" id="KW-0694">RNA-binding</keyword>
<dbReference type="GO" id="GO:0003729">
    <property type="term" value="F:mRNA binding"/>
    <property type="evidence" value="ECO:0007669"/>
    <property type="project" value="InterPro"/>
</dbReference>
<dbReference type="GeneID" id="39984655"/>
<feature type="region of interest" description="Disordered" evidence="3">
    <location>
        <begin position="477"/>
        <end position="510"/>
    </location>
</feature>
<keyword evidence="6" id="KW-1185">Reference proteome</keyword>
<feature type="compositionally biased region" description="Polar residues" evidence="3">
    <location>
        <begin position="73"/>
        <end position="82"/>
    </location>
</feature>
<feature type="domain" description="Histone RNA hairpin-binding protein RNA-binding" evidence="4">
    <location>
        <begin position="284"/>
        <end position="355"/>
    </location>
</feature>
<feature type="compositionally biased region" description="Polar residues" evidence="3">
    <location>
        <begin position="33"/>
        <end position="44"/>
    </location>
</feature>
<feature type="region of interest" description="Disordered" evidence="3">
    <location>
        <begin position="1"/>
        <end position="92"/>
    </location>
</feature>
<protein>
    <recommendedName>
        <fullName evidence="4">Histone RNA hairpin-binding protein RNA-binding domain-containing protein</fullName>
    </recommendedName>
</protein>
<dbReference type="GO" id="GO:0071207">
    <property type="term" value="F:histone pre-mRNA stem-loop binding"/>
    <property type="evidence" value="ECO:0007669"/>
    <property type="project" value="TreeGrafter"/>
</dbReference>
<dbReference type="PANTHER" id="PTHR17408:SF0">
    <property type="entry name" value="HISTONE RNA HAIRPIN-BINDING PROTEIN"/>
    <property type="match status" value="1"/>
</dbReference>
<evidence type="ECO:0000256" key="2">
    <source>
        <dbReference type="ARBA" id="ARBA00022884"/>
    </source>
</evidence>
<feature type="compositionally biased region" description="Polar residues" evidence="3">
    <location>
        <begin position="385"/>
        <end position="398"/>
    </location>
</feature>
<dbReference type="Proteomes" id="UP000192257">
    <property type="component" value="Unassembled WGS sequence"/>
</dbReference>
<dbReference type="STRING" id="67003.A0A1X0NY82"/>
<feature type="compositionally biased region" description="Low complexity" evidence="3">
    <location>
        <begin position="490"/>
        <end position="504"/>
    </location>
</feature>
<reference evidence="5 6" key="1">
    <citation type="submission" date="2017-03" db="EMBL/GenBank/DDBJ databases">
        <title>An alternative strategy for trypanosome survival in the mammalian bloodstream revealed through genome and transcriptome analysis of the ubiquitous bovine parasite Trypanosoma (Megatrypanum) theileri.</title>
        <authorList>
            <person name="Kelly S."/>
            <person name="Ivens A."/>
            <person name="Mott A."/>
            <person name="O'Neill E."/>
            <person name="Emms D."/>
            <person name="Macleod O."/>
            <person name="Voorheis P."/>
            <person name="Matthews J."/>
            <person name="Matthews K."/>
            <person name="Carrington M."/>
        </authorList>
    </citation>
    <scope>NUCLEOTIDE SEQUENCE [LARGE SCALE GENOMIC DNA]</scope>
    <source>
        <strain evidence="5">Edinburgh</strain>
    </source>
</reference>
<feature type="compositionally biased region" description="Polar residues" evidence="3">
    <location>
        <begin position="12"/>
        <end position="24"/>
    </location>
</feature>
<comment type="similarity">
    <text evidence="1">Belongs to the SLBP family.</text>
</comment>
<dbReference type="OrthoDB" id="265795at2759"/>
<dbReference type="InterPro" id="IPR026502">
    <property type="entry name" value="SLBP1/SLBP2"/>
</dbReference>
<feature type="region of interest" description="Disordered" evidence="3">
    <location>
        <begin position="373"/>
        <end position="413"/>
    </location>
</feature>
<evidence type="ECO:0000313" key="6">
    <source>
        <dbReference type="Proteomes" id="UP000192257"/>
    </source>
</evidence>
<evidence type="ECO:0000313" key="5">
    <source>
        <dbReference type="EMBL" id="ORC89632.1"/>
    </source>
</evidence>
<feature type="compositionally biased region" description="Low complexity" evidence="3">
    <location>
        <begin position="47"/>
        <end position="65"/>
    </location>
</feature>
<dbReference type="VEuPathDB" id="TriTrypDB:TM35_000111660"/>
<dbReference type="PANTHER" id="PTHR17408">
    <property type="entry name" value="HISTONE RNA HAIRPIN-BINDING PROTEIN"/>
    <property type="match status" value="1"/>
</dbReference>
<dbReference type="Gene3D" id="1.10.8.1120">
    <property type="entry name" value="Histone RNA hairpin-binding protein RNA-binding domain"/>
    <property type="match status" value="1"/>
</dbReference>
<name>A0A1X0NY82_9TRYP</name>
<dbReference type="GO" id="GO:0006398">
    <property type="term" value="P:mRNA 3'-end processing by stem-loop binding and cleavage"/>
    <property type="evidence" value="ECO:0007669"/>
    <property type="project" value="TreeGrafter"/>
</dbReference>
<proteinExistence type="inferred from homology"/>
<dbReference type="AlphaFoldDB" id="A0A1X0NY82"/>
<dbReference type="InterPro" id="IPR029344">
    <property type="entry name" value="SLBP_RNA_bind"/>
</dbReference>
<feature type="region of interest" description="Disordered" evidence="3">
    <location>
        <begin position="520"/>
        <end position="539"/>
    </location>
</feature>
<accession>A0A1X0NY82</accession>